<keyword evidence="1 7" id="KW-0813">Transport</keyword>
<keyword evidence="10" id="KW-1185">Reference proteome</keyword>
<gene>
    <name evidence="7" type="primary">potA</name>
    <name evidence="9" type="ORF">MKJ03_05950</name>
</gene>
<comment type="subunit">
    <text evidence="7">The complex is composed of two ATP-binding proteins (PotA), two transmembrane proteins (PotB and PotC) and a solute-binding protein (PotD).</text>
</comment>
<dbReference type="PROSITE" id="PS50893">
    <property type="entry name" value="ABC_TRANSPORTER_2"/>
    <property type="match status" value="1"/>
</dbReference>
<dbReference type="InterPro" id="IPR050093">
    <property type="entry name" value="ABC_SmlMolc_Importer"/>
</dbReference>
<name>A0ABT0CXG6_9HYPH</name>
<dbReference type="Proteomes" id="UP001522662">
    <property type="component" value="Unassembled WGS sequence"/>
</dbReference>
<dbReference type="Pfam" id="PF08402">
    <property type="entry name" value="TOBE_2"/>
    <property type="match status" value="1"/>
</dbReference>
<feature type="domain" description="ABC transporter" evidence="8">
    <location>
        <begin position="15"/>
        <end position="245"/>
    </location>
</feature>
<dbReference type="InterPro" id="IPR027417">
    <property type="entry name" value="P-loop_NTPase"/>
</dbReference>
<dbReference type="Gene3D" id="2.40.50.100">
    <property type="match status" value="1"/>
</dbReference>
<dbReference type="NCBIfam" id="TIGR01187">
    <property type="entry name" value="potA"/>
    <property type="match status" value="1"/>
</dbReference>
<dbReference type="SUPFAM" id="SSF52540">
    <property type="entry name" value="P-loop containing nucleoside triphosphate hydrolases"/>
    <property type="match status" value="1"/>
</dbReference>
<dbReference type="SMART" id="SM00382">
    <property type="entry name" value="AAA"/>
    <property type="match status" value="1"/>
</dbReference>
<keyword evidence="5 7" id="KW-1278">Translocase</keyword>
<dbReference type="InterPro" id="IPR003439">
    <property type="entry name" value="ABC_transporter-like_ATP-bd"/>
</dbReference>
<evidence type="ECO:0000256" key="6">
    <source>
        <dbReference type="ARBA" id="ARBA00023136"/>
    </source>
</evidence>
<geneLocation type="plasmid" evidence="9">
    <name>unnamed</name>
</geneLocation>
<dbReference type="SUPFAM" id="SSF50331">
    <property type="entry name" value="MOP-like"/>
    <property type="match status" value="1"/>
</dbReference>
<dbReference type="PANTHER" id="PTHR42781">
    <property type="entry name" value="SPERMIDINE/PUTRESCINE IMPORT ATP-BINDING PROTEIN POTA"/>
    <property type="match status" value="1"/>
</dbReference>
<sequence>MDNPAITAKIGGGSVKLSGISRSYGGNQVVSDVTLEARSGEILALLGPSGCGKTTTLRMVAGLVQPTSGDISIDGKPITDLPVHRRNIGMLFQNYALFPHMTVLENVAFGLSMRGISRAETEQRARQALALTHLTGFEGRMPAALSGGQQQRVALARAIVYRPKVLLLDEPFGALDKKLREAMQIELRQLCNELGLTTILVTHDQEEALVLADQIAVMRGGRIEQVASAREIYERPTSHFVADFIGTSNFMPATIIGKQEDKTLLRSATGQIFESLLPSALGVGQQAIMAVRPESIRLSPVETSGETVNTVRGQVIRTVFKGQALSIWLEIQGTEFICSLPIDSLGANTPQLGDVWTASWSSERTLIVREQ</sequence>
<evidence type="ECO:0000313" key="10">
    <source>
        <dbReference type="Proteomes" id="UP001522662"/>
    </source>
</evidence>
<dbReference type="Pfam" id="PF00005">
    <property type="entry name" value="ABC_tran"/>
    <property type="match status" value="1"/>
</dbReference>
<evidence type="ECO:0000313" key="9">
    <source>
        <dbReference type="EMBL" id="MCJ8237862.1"/>
    </source>
</evidence>
<keyword evidence="2 7" id="KW-1003">Cell membrane</keyword>
<dbReference type="RefSeq" id="WP_245135583.1">
    <property type="nucleotide sequence ID" value="NZ_CP128477.1"/>
</dbReference>
<comment type="similarity">
    <text evidence="7">Belongs to the ABC transporter superfamily. Spermidine/putrescine importer (TC 3.A.1.11.1) family.</text>
</comment>
<dbReference type="EMBL" id="JALAYX010000002">
    <property type="protein sequence ID" value="MCJ8237862.1"/>
    <property type="molecule type" value="Genomic_DNA"/>
</dbReference>
<evidence type="ECO:0000256" key="3">
    <source>
        <dbReference type="ARBA" id="ARBA00022741"/>
    </source>
</evidence>
<evidence type="ECO:0000256" key="2">
    <source>
        <dbReference type="ARBA" id="ARBA00022475"/>
    </source>
</evidence>
<dbReference type="Gene3D" id="3.40.50.300">
    <property type="entry name" value="P-loop containing nucleotide triphosphate hydrolases"/>
    <property type="match status" value="1"/>
</dbReference>
<proteinExistence type="inferred from homology"/>
<dbReference type="InterPro" id="IPR017871">
    <property type="entry name" value="ABC_transporter-like_CS"/>
</dbReference>
<comment type="caution">
    <text evidence="9">The sequence shown here is derived from an EMBL/GenBank/DDBJ whole genome shotgun (WGS) entry which is preliminary data.</text>
</comment>
<reference evidence="9 10" key="1">
    <citation type="submission" date="2022-03" db="EMBL/GenBank/DDBJ databases">
        <title>Rhizobium SSM4.3 sp. nov., isolated from Sediment (Gouqi Island).</title>
        <authorList>
            <person name="Chen G."/>
        </authorList>
    </citation>
    <scope>NUCLEOTIDE SEQUENCE [LARGE SCALE GENOMIC DNA]</scope>
    <source>
        <strain evidence="9 10">SSM4.3</strain>
        <plasmid evidence="9">unnamed</plasmid>
    </source>
</reference>
<dbReference type="PANTHER" id="PTHR42781:SF4">
    <property type="entry name" value="SPERMIDINE_PUTRESCINE IMPORT ATP-BINDING PROTEIN POTA"/>
    <property type="match status" value="1"/>
</dbReference>
<dbReference type="InterPro" id="IPR005893">
    <property type="entry name" value="PotA-like"/>
</dbReference>
<protein>
    <recommendedName>
        <fullName evidence="7">Spermidine/putrescine import ATP-binding protein PotA</fullName>
        <ecNumber evidence="7">7.6.2.11</ecNumber>
    </recommendedName>
</protein>
<keyword evidence="4 7" id="KW-0067">ATP-binding</keyword>
<dbReference type="EC" id="7.6.2.11" evidence="7"/>
<dbReference type="GO" id="GO:0005524">
    <property type="term" value="F:ATP binding"/>
    <property type="evidence" value="ECO:0007669"/>
    <property type="project" value="UniProtKB-KW"/>
</dbReference>
<evidence type="ECO:0000256" key="5">
    <source>
        <dbReference type="ARBA" id="ARBA00022967"/>
    </source>
</evidence>
<keyword evidence="3 7" id="KW-0547">Nucleotide-binding</keyword>
<comment type="catalytic activity">
    <reaction evidence="7">
        <text>ATP + H2O + polyamine-[polyamine-binding protein]Side 1 = ADP + phosphate + polyamineSide 2 + [polyamine-binding protein]Side 1.</text>
        <dbReference type="EC" id="7.6.2.11"/>
    </reaction>
</comment>
<evidence type="ECO:0000256" key="7">
    <source>
        <dbReference type="RuleBase" id="RU364083"/>
    </source>
</evidence>
<evidence type="ECO:0000256" key="4">
    <source>
        <dbReference type="ARBA" id="ARBA00022840"/>
    </source>
</evidence>
<comment type="function">
    <text evidence="7">Part of the ABC transporter complex PotABCD involved in spermidine/putrescine import. Responsible for energy coupling to the transport system.</text>
</comment>
<evidence type="ECO:0000256" key="1">
    <source>
        <dbReference type="ARBA" id="ARBA00022448"/>
    </source>
</evidence>
<evidence type="ECO:0000259" key="8">
    <source>
        <dbReference type="PROSITE" id="PS50893"/>
    </source>
</evidence>
<keyword evidence="9" id="KW-0614">Plasmid</keyword>
<keyword evidence="6 7" id="KW-0472">Membrane</keyword>
<dbReference type="PROSITE" id="PS00211">
    <property type="entry name" value="ABC_TRANSPORTER_1"/>
    <property type="match status" value="1"/>
</dbReference>
<dbReference type="InterPro" id="IPR013611">
    <property type="entry name" value="Transp-assoc_OB_typ2"/>
</dbReference>
<dbReference type="InterPro" id="IPR003593">
    <property type="entry name" value="AAA+_ATPase"/>
</dbReference>
<dbReference type="InterPro" id="IPR008995">
    <property type="entry name" value="Mo/tungstate-bd_C_term_dom"/>
</dbReference>
<accession>A0ABT0CXG6</accession>
<organism evidence="9 10">
    <name type="scientific">Peteryoungia algae</name>
    <dbReference type="NCBI Taxonomy" id="2919917"/>
    <lineage>
        <taxon>Bacteria</taxon>
        <taxon>Pseudomonadati</taxon>
        <taxon>Pseudomonadota</taxon>
        <taxon>Alphaproteobacteria</taxon>
        <taxon>Hyphomicrobiales</taxon>
        <taxon>Rhizobiaceae</taxon>
        <taxon>Peteryoungia</taxon>
    </lineage>
</organism>